<evidence type="ECO:0000313" key="2">
    <source>
        <dbReference type="EMBL" id="QAU48863.1"/>
    </source>
</evidence>
<name>A0AAE6CAI4_9BRAD</name>
<accession>A0AAE6CAI4</accession>
<dbReference type="AlphaFoldDB" id="A0AAE6CAI4"/>
<keyword evidence="1" id="KW-0812">Transmembrane</keyword>
<evidence type="ECO:0000313" key="3">
    <source>
        <dbReference type="Proteomes" id="UP000288972"/>
    </source>
</evidence>
<reference evidence="2 3" key="1">
    <citation type="submission" date="2018-06" db="EMBL/GenBank/DDBJ databases">
        <title>Comparative genomics of rhizobia nodulating Arachis hypogaea in China.</title>
        <authorList>
            <person name="Li Y."/>
        </authorList>
    </citation>
    <scope>NUCLEOTIDE SEQUENCE [LARGE SCALE GENOMIC DNA]</scope>
    <source>
        <strain evidence="2 3">CCBAU 51670</strain>
    </source>
</reference>
<dbReference type="EMBL" id="CP030053">
    <property type="protein sequence ID" value="QAU48863.1"/>
    <property type="molecule type" value="Genomic_DNA"/>
</dbReference>
<dbReference type="KEGG" id="bgz:XH91_28245"/>
<organism evidence="2 3">
    <name type="scientific">Bradyrhizobium guangzhouense</name>
    <dbReference type="NCBI Taxonomy" id="1325095"/>
    <lineage>
        <taxon>Bacteria</taxon>
        <taxon>Pseudomonadati</taxon>
        <taxon>Pseudomonadota</taxon>
        <taxon>Alphaproteobacteria</taxon>
        <taxon>Hyphomicrobiales</taxon>
        <taxon>Nitrobacteraceae</taxon>
        <taxon>Bradyrhizobium</taxon>
    </lineage>
</organism>
<proteinExistence type="predicted"/>
<evidence type="ECO:0000256" key="1">
    <source>
        <dbReference type="SAM" id="Phobius"/>
    </source>
</evidence>
<dbReference type="Proteomes" id="UP000288972">
    <property type="component" value="Chromosome"/>
</dbReference>
<keyword evidence="1" id="KW-0472">Membrane</keyword>
<keyword evidence="1" id="KW-1133">Transmembrane helix</keyword>
<protein>
    <submittedName>
        <fullName evidence="2">Uncharacterized protein</fullName>
    </submittedName>
</protein>
<sequence>MLLLVQLLSFAGILAGLISLVRPLRVLFIRTRRTALGLLAACFATFLVSAAADGASQQRNPAPQQVVTTEEPTAFDDGCKLAGAIPNCEAEVAKSVAKQAALPKPAAPPPPEASRGGGRYAQCDIFLEESLLADKGYGSYDGRDADNAMISWKTCKSGVDLDRKFPDIAASADRTVENAERRRAESVVAQWRAMERQRELQRAR</sequence>
<dbReference type="RefSeq" id="WP_128953620.1">
    <property type="nucleotide sequence ID" value="NZ_CP030053.1"/>
</dbReference>
<feature type="transmembrane region" description="Helical" evidence="1">
    <location>
        <begin position="33"/>
        <end position="52"/>
    </location>
</feature>
<gene>
    <name evidence="2" type="ORF">XH91_28245</name>
</gene>